<dbReference type="RefSeq" id="WP_229537020.1">
    <property type="nucleotide sequence ID" value="NZ_JAJHJB010000049.1"/>
</dbReference>
<sequence>MDKEQIIKLAAEAAVSAAMNYLAQQSQKEKKSRHDKRLRNTKLLLKHYPLLKEHCKESVFDLPKAITTERVVDVLDSLERYSSDIYIESIKKSVTRTYIILAHIEQMLRLYKIYCETSGKAEDERRYRILQAVYLDGEKISSICEREGIDESTYYRDIREGCGKLSALIFGIDGVS</sequence>
<dbReference type="EMBL" id="JAJHJB010000049">
    <property type="protein sequence ID" value="MCC5468130.1"/>
    <property type="molecule type" value="Genomic_DNA"/>
</dbReference>
<dbReference type="Proteomes" id="UP001165492">
    <property type="component" value="Unassembled WGS sequence"/>
</dbReference>
<accession>A0ABS8HYN7</accession>
<evidence type="ECO:0000313" key="2">
    <source>
        <dbReference type="Proteomes" id="UP001165492"/>
    </source>
</evidence>
<organism evidence="1 2">
    <name type="scientific">Pelosinus baikalensis</name>
    <dbReference type="NCBI Taxonomy" id="2892015"/>
    <lineage>
        <taxon>Bacteria</taxon>
        <taxon>Bacillati</taxon>
        <taxon>Bacillota</taxon>
        <taxon>Negativicutes</taxon>
        <taxon>Selenomonadales</taxon>
        <taxon>Sporomusaceae</taxon>
        <taxon>Pelosinus</taxon>
    </lineage>
</organism>
<comment type="caution">
    <text evidence="1">The sequence shown here is derived from an EMBL/GenBank/DDBJ whole genome shotgun (WGS) entry which is preliminary data.</text>
</comment>
<gene>
    <name evidence="1" type="ORF">LMF89_22600</name>
</gene>
<name>A0ABS8HYN7_9FIRM</name>
<keyword evidence="2" id="KW-1185">Reference proteome</keyword>
<reference evidence="1" key="1">
    <citation type="submission" date="2021-11" db="EMBL/GenBank/DDBJ databases">
        <title>Description of a new species Pelosinus isolated from the bottom sediments of Lake Baikal.</title>
        <authorList>
            <person name="Zakharyuk A."/>
        </authorList>
    </citation>
    <scope>NUCLEOTIDE SEQUENCE</scope>
    <source>
        <strain evidence="1">Bkl1</strain>
    </source>
</reference>
<protein>
    <submittedName>
        <fullName evidence="1">Uncharacterized protein</fullName>
    </submittedName>
</protein>
<proteinExistence type="predicted"/>
<evidence type="ECO:0000313" key="1">
    <source>
        <dbReference type="EMBL" id="MCC5468130.1"/>
    </source>
</evidence>